<dbReference type="Pfam" id="PF23639">
    <property type="entry name" value="DUF7146"/>
    <property type="match status" value="1"/>
</dbReference>
<dbReference type="InterPro" id="IPR055570">
    <property type="entry name" value="DUF7146"/>
</dbReference>
<gene>
    <name evidence="3" type="ORF">EV662_1322</name>
</gene>
<evidence type="ECO:0000259" key="1">
    <source>
        <dbReference type="Pfam" id="PF13362"/>
    </source>
</evidence>
<feature type="domain" description="Toprim" evidence="1">
    <location>
        <begin position="233"/>
        <end position="323"/>
    </location>
</feature>
<protein>
    <submittedName>
        <fullName evidence="3">Phage/plasmid primase-like uncharacterized protein</fullName>
    </submittedName>
</protein>
<name>A0A4R2PK36_9RHOB</name>
<evidence type="ECO:0000313" key="3">
    <source>
        <dbReference type="EMBL" id="TCP34375.1"/>
    </source>
</evidence>
<comment type="caution">
    <text evidence="3">The sequence shown here is derived from an EMBL/GenBank/DDBJ whole genome shotgun (WGS) entry which is preliminary data.</text>
</comment>
<evidence type="ECO:0000313" key="4">
    <source>
        <dbReference type="Proteomes" id="UP000294835"/>
    </source>
</evidence>
<proteinExistence type="predicted"/>
<dbReference type="EMBL" id="SLXP01000032">
    <property type="protein sequence ID" value="TCP34375.1"/>
    <property type="molecule type" value="Genomic_DNA"/>
</dbReference>
<dbReference type="InterPro" id="IPR006171">
    <property type="entry name" value="TOPRIM_dom"/>
</dbReference>
<dbReference type="Pfam" id="PF13362">
    <property type="entry name" value="Toprim_3"/>
    <property type="match status" value="1"/>
</dbReference>
<feature type="domain" description="DUF7146" evidence="2">
    <location>
        <begin position="117"/>
        <end position="226"/>
    </location>
</feature>
<dbReference type="InterPro" id="IPR034154">
    <property type="entry name" value="TOPRIM_DnaG/twinkle"/>
</dbReference>
<reference evidence="3 4" key="1">
    <citation type="submission" date="2019-03" db="EMBL/GenBank/DDBJ databases">
        <title>Genomic Encyclopedia of Type Strains, Phase IV (KMG-IV): sequencing the most valuable type-strain genomes for metagenomic binning, comparative biology and taxonomic classification.</title>
        <authorList>
            <person name="Goeker M."/>
        </authorList>
    </citation>
    <scope>NUCLEOTIDE SEQUENCE [LARGE SCALE GENOMIC DNA]</scope>
    <source>
        <strain evidence="3 4">DSM 18063</strain>
    </source>
</reference>
<dbReference type="Proteomes" id="UP000294835">
    <property type="component" value="Unassembled WGS sequence"/>
</dbReference>
<organism evidence="3 4">
    <name type="scientific">Rhodovulum marinum</name>
    <dbReference type="NCBI Taxonomy" id="320662"/>
    <lineage>
        <taxon>Bacteria</taxon>
        <taxon>Pseudomonadati</taxon>
        <taxon>Pseudomonadota</taxon>
        <taxon>Alphaproteobacteria</taxon>
        <taxon>Rhodobacterales</taxon>
        <taxon>Paracoccaceae</taxon>
        <taxon>Rhodovulum</taxon>
    </lineage>
</organism>
<dbReference type="RefSeq" id="WP_132466518.1">
    <property type="nucleotide sequence ID" value="NZ_SLXP01000032.1"/>
</dbReference>
<dbReference type="Gene3D" id="3.40.1360.10">
    <property type="match status" value="1"/>
</dbReference>
<dbReference type="CDD" id="cd01029">
    <property type="entry name" value="TOPRIM_primases"/>
    <property type="match status" value="1"/>
</dbReference>
<accession>A0A4R2PK36</accession>
<dbReference type="AlphaFoldDB" id="A0A4R2PK36"/>
<sequence>MHSPAAEIARRLAEEAEAVCRHYLSNGRRQGQYWLVGDVQNTPGHSLYVRLTGQASGPGAAGKWTDSATGQHGDLLDLIALTMGIATLKETLKEARRFLSLPQNGRPRVVKAPADRGSQEAARRLWAMGLPISGTLAERYLAGRGLTGLGRLDSLRFHPKCFYRREACPTTDPPESWPALLAKVTDLDGRLTGLHRTWLDPATAGKAPVVPPRKAMGNLLGHGVRIGEPDRVLAVGEGLETMLSLHLALPELPVVAALSAGHLAALALPPGLRRLYIAIDADPAGLSAADQLARCAKDAEIDTIRLFPGLGDFNDDLRAHGRDELRAHLRPQLAPEDAAVFLDHAIL</sequence>
<keyword evidence="4" id="KW-1185">Reference proteome</keyword>
<evidence type="ECO:0000259" key="2">
    <source>
        <dbReference type="Pfam" id="PF23639"/>
    </source>
</evidence>
<dbReference type="OrthoDB" id="9811157at2"/>